<proteinExistence type="predicted"/>
<dbReference type="PIRSF" id="PIRSF000429">
    <property type="entry name" value="Ac-CoA_Ac_transf"/>
    <property type="match status" value="1"/>
</dbReference>
<evidence type="ECO:0000313" key="2">
    <source>
        <dbReference type="EMBL" id="QUT06766.1"/>
    </source>
</evidence>
<reference evidence="2" key="1">
    <citation type="submission" date="2021-04" db="EMBL/GenBank/DDBJ databases">
        <title>Isolation of p-tert-butylphenol degrading bacteria Sphingobium phenoxybenzoativorans Tas13 from active sludge.</title>
        <authorList>
            <person name="Li Y."/>
        </authorList>
    </citation>
    <scope>NUCLEOTIDE SEQUENCE</scope>
    <source>
        <strain evidence="2">Tas13</strain>
    </source>
</reference>
<keyword evidence="3" id="KW-1185">Reference proteome</keyword>
<gene>
    <name evidence="2" type="ORF">KFK14_04800</name>
</gene>
<protein>
    <submittedName>
        <fullName evidence="2">Thiolase family protein</fullName>
    </submittedName>
</protein>
<dbReference type="Proteomes" id="UP000681425">
    <property type="component" value="Chromosome"/>
</dbReference>
<feature type="domain" description="Thiolase C-terminal" evidence="1">
    <location>
        <begin position="256"/>
        <end position="382"/>
    </location>
</feature>
<dbReference type="KEGG" id="spph:KFK14_04800"/>
<name>A0A975K8I1_9SPHN</name>
<dbReference type="InterPro" id="IPR055140">
    <property type="entry name" value="Thiolase_C_2"/>
</dbReference>
<dbReference type="SUPFAM" id="SSF53901">
    <property type="entry name" value="Thiolase-like"/>
    <property type="match status" value="2"/>
</dbReference>
<evidence type="ECO:0000259" key="1">
    <source>
        <dbReference type="Pfam" id="PF22691"/>
    </source>
</evidence>
<dbReference type="PANTHER" id="PTHR42870">
    <property type="entry name" value="ACETYL-COA C-ACETYLTRANSFERASE"/>
    <property type="match status" value="1"/>
</dbReference>
<dbReference type="InterPro" id="IPR002155">
    <property type="entry name" value="Thiolase"/>
</dbReference>
<evidence type="ECO:0000313" key="3">
    <source>
        <dbReference type="Proteomes" id="UP000681425"/>
    </source>
</evidence>
<dbReference type="InterPro" id="IPR016039">
    <property type="entry name" value="Thiolase-like"/>
</dbReference>
<accession>A0A975K8I1</accession>
<dbReference type="Pfam" id="PF22691">
    <property type="entry name" value="Thiolase_C_1"/>
    <property type="match status" value="1"/>
</dbReference>
<dbReference type="GO" id="GO:0003988">
    <property type="term" value="F:acetyl-CoA C-acyltransferase activity"/>
    <property type="evidence" value="ECO:0007669"/>
    <property type="project" value="UniProtKB-ARBA"/>
</dbReference>
<sequence length="393" mass="41688">MTFGEKQVAITGIGQSEIARPSSRSALLLTIDAILAAIEDAGLTPADIDGLTTWPGRMDSDPGFGPVGTTDIKEALGLKLNYFAGGKEAPAQFGAAINAIGAIAAGLARHVVVFRTVYEATTRKQTGAGTAFGTARVPDARFQWQLPMGAMSASNWTALYAQRHFHDYGTTREQMAQIPLNCRRNAALNPKAIYRTPLTLDDYMGARMISTPLCLYDCDVPVDGATAIIFSRADAAGDLRHAPIRLEAVGSALHGRDSWDQRADLTSMAAFDAAKMMWSRTDMKPSDIDTAQLYDGFTILTMLWLEALGFCGKGESGAFIEGGARIALTGELPLNTSGGQLSEGRVHGYGYLHEACLQLRGGAGARQIAKPVNTAVVGTGGGPLASCMLLRND</sequence>
<dbReference type="Gene3D" id="3.40.47.10">
    <property type="match status" value="1"/>
</dbReference>
<dbReference type="CDD" id="cd00829">
    <property type="entry name" value="SCP-x_thiolase"/>
    <property type="match status" value="1"/>
</dbReference>
<dbReference type="RefSeq" id="WP_212610066.1">
    <property type="nucleotide sequence ID" value="NZ_CP073910.1"/>
</dbReference>
<dbReference type="AlphaFoldDB" id="A0A975K8I1"/>
<organism evidence="2 3">
    <name type="scientific">Sphingobium phenoxybenzoativorans</name>
    <dbReference type="NCBI Taxonomy" id="1592790"/>
    <lineage>
        <taxon>Bacteria</taxon>
        <taxon>Pseudomonadati</taxon>
        <taxon>Pseudomonadota</taxon>
        <taxon>Alphaproteobacteria</taxon>
        <taxon>Sphingomonadales</taxon>
        <taxon>Sphingomonadaceae</taxon>
        <taxon>Sphingobium</taxon>
    </lineage>
</organism>
<dbReference type="EMBL" id="CP073910">
    <property type="protein sequence ID" value="QUT06766.1"/>
    <property type="molecule type" value="Genomic_DNA"/>
</dbReference>
<dbReference type="PANTHER" id="PTHR42870:SF1">
    <property type="entry name" value="NON-SPECIFIC LIPID-TRANSFER PROTEIN-LIKE 2"/>
    <property type="match status" value="1"/>
</dbReference>